<reference evidence="2 3" key="1">
    <citation type="submission" date="2024-09" db="EMBL/GenBank/DDBJ databases">
        <title>Novel species of the genus Pelomonas and Roseateles isolated from streams.</title>
        <authorList>
            <person name="Lu H."/>
        </authorList>
    </citation>
    <scope>NUCLEOTIDE SEQUENCE [LARGE SCALE GENOMIC DNA]</scope>
    <source>
        <strain evidence="2 3">DC23W</strain>
    </source>
</reference>
<accession>A0ABW7EHA3</accession>
<feature type="chain" id="PRO_5045930762" evidence="1">
    <location>
        <begin position="22"/>
        <end position="286"/>
    </location>
</feature>
<proteinExistence type="predicted"/>
<dbReference type="SUPFAM" id="SSF53850">
    <property type="entry name" value="Periplasmic binding protein-like II"/>
    <property type="match status" value="1"/>
</dbReference>
<protein>
    <submittedName>
        <fullName evidence="2">Substrate-binding periplasmic protein</fullName>
    </submittedName>
</protein>
<keyword evidence="3" id="KW-1185">Reference proteome</keyword>
<feature type="signal peptide" evidence="1">
    <location>
        <begin position="1"/>
        <end position="21"/>
    </location>
</feature>
<keyword evidence="1" id="KW-0732">Signal</keyword>
<name>A0ABW7EHA3_9BURK</name>
<sequence>MRRRLLLTLAAPAAWASPGEAAGPPLVYPRRDPGRAAFWTYLQAVLKLAIERSGSHYELAESRLPMTQARVVRELADASGKLDLAWTMTSLEREAQMLPVRVPLDRGLIGWRIAFVRPGDVDRWRDLHGLADLRRYVAGQGRDWPDTDILRANGLPVEGASRFEVLFDMLRLGRIDYFPRAVFEVDDEAASPFARELAVEPHVLLRYPAASYLFVRPDRPQLAVDLQRGMEAAVADGSLARLFQQQFGDLFRRHRLQQRQQLQLKNPLLPPATPLNKPSYWLVIDS</sequence>
<evidence type="ECO:0000256" key="1">
    <source>
        <dbReference type="SAM" id="SignalP"/>
    </source>
</evidence>
<comment type="caution">
    <text evidence="2">The sequence shown here is derived from an EMBL/GenBank/DDBJ whole genome shotgun (WGS) entry which is preliminary data.</text>
</comment>
<evidence type="ECO:0000313" key="3">
    <source>
        <dbReference type="Proteomes" id="UP001606300"/>
    </source>
</evidence>
<dbReference type="Proteomes" id="UP001606300">
    <property type="component" value="Unassembled WGS sequence"/>
</dbReference>
<evidence type="ECO:0000313" key="2">
    <source>
        <dbReference type="EMBL" id="MFG6412845.1"/>
    </source>
</evidence>
<gene>
    <name evidence="2" type="ORF">ACG02S_02920</name>
</gene>
<dbReference type="RefSeq" id="WP_394468942.1">
    <property type="nucleotide sequence ID" value="NZ_JBIGHY010000001.1"/>
</dbReference>
<organism evidence="2 3">
    <name type="scientific">Pelomonas dachongensis</name>
    <dbReference type="NCBI Taxonomy" id="3299029"/>
    <lineage>
        <taxon>Bacteria</taxon>
        <taxon>Pseudomonadati</taxon>
        <taxon>Pseudomonadota</taxon>
        <taxon>Betaproteobacteria</taxon>
        <taxon>Burkholderiales</taxon>
        <taxon>Sphaerotilaceae</taxon>
        <taxon>Roseateles</taxon>
    </lineage>
</organism>
<dbReference type="EMBL" id="JBIGHY010000001">
    <property type="protein sequence ID" value="MFG6412845.1"/>
    <property type="molecule type" value="Genomic_DNA"/>
</dbReference>